<keyword evidence="2" id="KW-0808">Transferase</keyword>
<dbReference type="EMBL" id="JBHRTN010000008">
    <property type="protein sequence ID" value="MFC3125057.1"/>
    <property type="molecule type" value="Genomic_DNA"/>
</dbReference>
<accession>A0ABV7FXG4</accession>
<dbReference type="InterPro" id="IPR013217">
    <property type="entry name" value="Methyltransf_12"/>
</dbReference>
<proteinExistence type="predicted"/>
<dbReference type="Proteomes" id="UP001595593">
    <property type="component" value="Unassembled WGS sequence"/>
</dbReference>
<protein>
    <submittedName>
        <fullName evidence="2">Class I SAM-dependent methyltransferase</fullName>
        <ecNumber evidence="2">2.1.-.-</ecNumber>
    </submittedName>
</protein>
<dbReference type="InterPro" id="IPR029063">
    <property type="entry name" value="SAM-dependent_MTases_sf"/>
</dbReference>
<dbReference type="RefSeq" id="WP_379595511.1">
    <property type="nucleotide sequence ID" value="NZ_JBHRTN010000008.1"/>
</dbReference>
<comment type="caution">
    <text evidence="2">The sequence shown here is derived from an EMBL/GenBank/DDBJ whole genome shotgun (WGS) entry which is preliminary data.</text>
</comment>
<organism evidence="2 3">
    <name type="scientific">Teichococcus globiformis</name>
    <dbReference type="NCBI Taxonomy" id="2307229"/>
    <lineage>
        <taxon>Bacteria</taxon>
        <taxon>Pseudomonadati</taxon>
        <taxon>Pseudomonadota</taxon>
        <taxon>Alphaproteobacteria</taxon>
        <taxon>Acetobacterales</taxon>
        <taxon>Roseomonadaceae</taxon>
        <taxon>Roseomonas</taxon>
    </lineage>
</organism>
<dbReference type="CDD" id="cd02440">
    <property type="entry name" value="AdoMet_MTases"/>
    <property type="match status" value="1"/>
</dbReference>
<reference evidence="3" key="1">
    <citation type="journal article" date="2019" name="Int. J. Syst. Evol. Microbiol.">
        <title>The Global Catalogue of Microorganisms (GCM) 10K type strain sequencing project: providing services to taxonomists for standard genome sequencing and annotation.</title>
        <authorList>
            <consortium name="The Broad Institute Genomics Platform"/>
            <consortium name="The Broad Institute Genome Sequencing Center for Infectious Disease"/>
            <person name="Wu L."/>
            <person name="Ma J."/>
        </authorList>
    </citation>
    <scope>NUCLEOTIDE SEQUENCE [LARGE SCALE GENOMIC DNA]</scope>
    <source>
        <strain evidence="3">KCTC 52094</strain>
    </source>
</reference>
<dbReference type="GO" id="GO:0032259">
    <property type="term" value="P:methylation"/>
    <property type="evidence" value="ECO:0007669"/>
    <property type="project" value="UniProtKB-KW"/>
</dbReference>
<dbReference type="Pfam" id="PF08242">
    <property type="entry name" value="Methyltransf_12"/>
    <property type="match status" value="1"/>
</dbReference>
<evidence type="ECO:0000313" key="3">
    <source>
        <dbReference type="Proteomes" id="UP001595593"/>
    </source>
</evidence>
<keyword evidence="2" id="KW-0489">Methyltransferase</keyword>
<keyword evidence="3" id="KW-1185">Reference proteome</keyword>
<gene>
    <name evidence="2" type="ORF">ACFOD4_08290</name>
</gene>
<feature type="domain" description="Methyltransferase type 12" evidence="1">
    <location>
        <begin position="60"/>
        <end position="158"/>
    </location>
</feature>
<dbReference type="Gene3D" id="3.40.50.150">
    <property type="entry name" value="Vaccinia Virus protein VP39"/>
    <property type="match status" value="1"/>
</dbReference>
<evidence type="ECO:0000313" key="2">
    <source>
        <dbReference type="EMBL" id="MFC3125057.1"/>
    </source>
</evidence>
<dbReference type="EC" id="2.1.-.-" evidence="2"/>
<name>A0ABV7FXG4_9PROT</name>
<dbReference type="GO" id="GO:0008168">
    <property type="term" value="F:methyltransferase activity"/>
    <property type="evidence" value="ECO:0007669"/>
    <property type="project" value="UniProtKB-KW"/>
</dbReference>
<dbReference type="SUPFAM" id="SSF53335">
    <property type="entry name" value="S-adenosyl-L-methionine-dependent methyltransferases"/>
    <property type="match status" value="1"/>
</dbReference>
<evidence type="ECO:0000259" key="1">
    <source>
        <dbReference type="Pfam" id="PF08242"/>
    </source>
</evidence>
<sequence>MDAIDARLAAQYEAYPYPQRDPRDETKRLIVGSPSHLREIDHWIFGARRPTSVPLRVLVAGGGSGDGTIMLAQQMQSASRPGEVVYLDRSAAARGVAEARARQRALRNIRFETGSLLDLPGLGLGAFDYIDCCGVLHHLPDPAAGLAALAGALAPGGGIGLMVYAPHGRTGVYMMQDALRLLAPDSEAPPARVDIARRLWKQTPDTAWLRRNPWITDHIDGGDAGLYDLLLNPRDVSFSVPQLAALIEGAGLTLRCFVEPLRYDPDRYLNDPRLRARTAAMDPVARATLAEAICGNMGIHIAYVTRDEAPRPDWNSDAAVPVLRELDGPTLAKGLATDGVLRVTYDNLRVGVPMPRLAAAILALVDGQRSLGEIGDILAGRGIARDTYRRDLAQLRDGLEPLNRLLLAAPAA</sequence>